<dbReference type="Proteomes" id="UP000023152">
    <property type="component" value="Unassembled WGS sequence"/>
</dbReference>
<accession>X6NIJ5</accession>
<dbReference type="AlphaFoldDB" id="X6NIJ5"/>
<keyword evidence="2" id="KW-1185">Reference proteome</keyword>
<protein>
    <submittedName>
        <fullName evidence="1">Uncharacterized protein</fullName>
    </submittedName>
</protein>
<name>X6NIJ5_RETFI</name>
<sequence length="244" mass="28501">MKRKGIASGDRWCQPQHVTSYEIEIPALRCCILDNRHLIAISPKWGERLVIYKIRYKLSEESTEKANKTPSLMLEAWKVSLNGNFSDVALTPNKRYIVGMHYAYIGSTWKSVELFNYANIINEFDYSSCSVDFDLHFDMNELKIPSNITYFRSFTEHRSFPIAEFQESSRNSDQHKVVQKLCFCDNSHLLISCGTNNKKIFQSKICCCCFLTHVQTYMQTCIHFALIKKKKKKKRLFSNIKFCL</sequence>
<gene>
    <name evidence="1" type="ORF">RFI_11972</name>
</gene>
<dbReference type="EMBL" id="ASPP01008711">
    <property type="protein sequence ID" value="ETO25172.1"/>
    <property type="molecule type" value="Genomic_DNA"/>
</dbReference>
<evidence type="ECO:0000313" key="1">
    <source>
        <dbReference type="EMBL" id="ETO25172.1"/>
    </source>
</evidence>
<comment type="caution">
    <text evidence="1">The sequence shown here is derived from an EMBL/GenBank/DDBJ whole genome shotgun (WGS) entry which is preliminary data.</text>
</comment>
<reference evidence="1 2" key="1">
    <citation type="journal article" date="2013" name="Curr. Biol.">
        <title>The Genome of the Foraminiferan Reticulomyxa filosa.</title>
        <authorList>
            <person name="Glockner G."/>
            <person name="Hulsmann N."/>
            <person name="Schleicher M."/>
            <person name="Noegel A.A."/>
            <person name="Eichinger L."/>
            <person name="Gallinger C."/>
            <person name="Pawlowski J."/>
            <person name="Sierra R."/>
            <person name="Euteneuer U."/>
            <person name="Pillet L."/>
            <person name="Moustafa A."/>
            <person name="Platzer M."/>
            <person name="Groth M."/>
            <person name="Szafranski K."/>
            <person name="Schliwa M."/>
        </authorList>
    </citation>
    <scope>NUCLEOTIDE SEQUENCE [LARGE SCALE GENOMIC DNA]</scope>
</reference>
<proteinExistence type="predicted"/>
<organism evidence="1 2">
    <name type="scientific">Reticulomyxa filosa</name>
    <dbReference type="NCBI Taxonomy" id="46433"/>
    <lineage>
        <taxon>Eukaryota</taxon>
        <taxon>Sar</taxon>
        <taxon>Rhizaria</taxon>
        <taxon>Retaria</taxon>
        <taxon>Foraminifera</taxon>
        <taxon>Monothalamids</taxon>
        <taxon>Reticulomyxidae</taxon>
        <taxon>Reticulomyxa</taxon>
    </lineage>
</organism>
<evidence type="ECO:0000313" key="2">
    <source>
        <dbReference type="Proteomes" id="UP000023152"/>
    </source>
</evidence>